<dbReference type="RefSeq" id="WP_136511111.1">
    <property type="nucleotide sequence ID" value="NZ_SSTF01000007.1"/>
</dbReference>
<dbReference type="EMBL" id="SSTF01000007">
    <property type="protein sequence ID" value="THG26761.1"/>
    <property type="molecule type" value="Genomic_DNA"/>
</dbReference>
<proteinExistence type="predicted"/>
<name>A0A4S4F9X4_9BIFI</name>
<protein>
    <submittedName>
        <fullName evidence="1">Uncharacterized protein</fullName>
    </submittedName>
</protein>
<comment type="caution">
    <text evidence="1">The sequence shown here is derived from an EMBL/GenBank/DDBJ whole genome shotgun (WGS) entry which is preliminary data.</text>
</comment>
<gene>
    <name evidence="1" type="ORF">E5991_03420</name>
</gene>
<accession>A0A4S4F9X4</accession>
<organism evidence="1 2">
    <name type="scientific">Bifidobacterium pseudolongum</name>
    <dbReference type="NCBI Taxonomy" id="1694"/>
    <lineage>
        <taxon>Bacteria</taxon>
        <taxon>Bacillati</taxon>
        <taxon>Actinomycetota</taxon>
        <taxon>Actinomycetes</taxon>
        <taxon>Bifidobacteriales</taxon>
        <taxon>Bifidobacteriaceae</taxon>
        <taxon>Bifidobacterium</taxon>
    </lineage>
</organism>
<reference evidence="1 2" key="1">
    <citation type="submission" date="2019-04" db="EMBL/GenBank/DDBJ databases">
        <title>Microbes associate with the intestines of laboratory mice.</title>
        <authorList>
            <person name="Navarre W."/>
            <person name="Wong E."/>
            <person name="Huang K.C."/>
            <person name="Tropini C."/>
            <person name="Ng K."/>
            <person name="Yu B."/>
        </authorList>
    </citation>
    <scope>NUCLEOTIDE SEQUENCE [LARGE SCALE GENOMIC DNA]</scope>
    <source>
        <strain evidence="1 2">NM87_A27A</strain>
    </source>
</reference>
<sequence length="450" mass="50294">MDTARQFIPMTSVRMVTAEEVARKFQGDIPAAARFHCPSCDRPVHFHHATSASGKPGSRSVRAHFRHAKNDPVARFCERYQAGIGADPRTEPPALPMFLRRNRDRDSSMFHLELSVRRRSFGHDLETELREDRAAITVDGVPYDLAELVADRKHTIRLANPTFRLTHRITVPEQWQRNVGAPENGEQLFIFTAEFGAHGGRRLTFGAAVKSGFDYYAVVHPKTSQKLGEIFNIAEKVGEIETARGNLLVVRIVILGDSPNRQDAEFWLAAHNFRLTSLDFDPVPVWPPQLRSNGIDEPLFSHSPQIYQTPFIQPDAAPMAATLDMHAIPHALPHSRLAAFLGFAPVRRLSSQIEDSCCFLRASRYLPWSAYMLSHDHPSGLTLADPPALSPLESPMETNSIVPPSAPILQQVLRQATNKHYDIALARTNLPARHGTPPSISIARIRSAHR</sequence>
<evidence type="ECO:0000313" key="1">
    <source>
        <dbReference type="EMBL" id="THG26761.1"/>
    </source>
</evidence>
<evidence type="ECO:0000313" key="2">
    <source>
        <dbReference type="Proteomes" id="UP000306798"/>
    </source>
</evidence>
<dbReference type="Proteomes" id="UP000306798">
    <property type="component" value="Unassembled WGS sequence"/>
</dbReference>
<dbReference type="AlphaFoldDB" id="A0A4S4F9X4"/>